<dbReference type="Gene3D" id="3.30.160.60">
    <property type="entry name" value="Classic Zinc Finger"/>
    <property type="match status" value="3"/>
</dbReference>
<dbReference type="EMBL" id="KF835851">
    <property type="protein sequence ID" value="AHI16246.1"/>
    <property type="molecule type" value="mRNA"/>
</dbReference>
<evidence type="ECO:0000256" key="4">
    <source>
        <dbReference type="ARBA" id="ARBA00022833"/>
    </source>
</evidence>
<dbReference type="PROSITE" id="PS50157">
    <property type="entry name" value="ZINC_FINGER_C2H2_2"/>
    <property type="match status" value="1"/>
</dbReference>
<feature type="domain" description="C2H2-type" evidence="7">
    <location>
        <begin position="261"/>
        <end position="290"/>
    </location>
</feature>
<protein>
    <submittedName>
        <fullName evidence="8">Klf</fullName>
    </submittedName>
</protein>
<evidence type="ECO:0000256" key="2">
    <source>
        <dbReference type="ARBA" id="ARBA00022737"/>
    </source>
</evidence>
<dbReference type="GO" id="GO:0008270">
    <property type="term" value="F:zinc ion binding"/>
    <property type="evidence" value="ECO:0007669"/>
    <property type="project" value="UniProtKB-KW"/>
</dbReference>
<evidence type="ECO:0000313" key="8">
    <source>
        <dbReference type="EMBL" id="AHI16246.1"/>
    </source>
</evidence>
<dbReference type="InterPro" id="IPR050329">
    <property type="entry name" value="GLI_C2H2-zinc-finger"/>
</dbReference>
<name>W5XJD6_PLADU</name>
<evidence type="ECO:0000256" key="5">
    <source>
        <dbReference type="PROSITE-ProRule" id="PRU00042"/>
    </source>
</evidence>
<evidence type="ECO:0000259" key="7">
    <source>
        <dbReference type="PROSITE" id="PS50157"/>
    </source>
</evidence>
<accession>W5XJD6</accession>
<feature type="region of interest" description="Disordered" evidence="6">
    <location>
        <begin position="1"/>
        <end position="32"/>
    </location>
</feature>
<dbReference type="AlphaFoldDB" id="W5XJD6"/>
<keyword evidence="3 5" id="KW-0863">Zinc-finger</keyword>
<feature type="compositionally biased region" description="Low complexity" evidence="6">
    <location>
        <begin position="63"/>
        <end position="113"/>
    </location>
</feature>
<evidence type="ECO:0000256" key="6">
    <source>
        <dbReference type="SAM" id="MobiDB-lite"/>
    </source>
</evidence>
<dbReference type="PANTHER" id="PTHR19818:SF139">
    <property type="entry name" value="PAIR-RULE PROTEIN ODD-PAIRED"/>
    <property type="match status" value="1"/>
</dbReference>
<dbReference type="GO" id="GO:0000981">
    <property type="term" value="F:DNA-binding transcription factor activity, RNA polymerase II-specific"/>
    <property type="evidence" value="ECO:0007669"/>
    <property type="project" value="TreeGrafter"/>
</dbReference>
<organism evidence="8">
    <name type="scientific">Platynereis dumerilii</name>
    <name type="common">Dumeril's clam worm</name>
    <dbReference type="NCBI Taxonomy" id="6359"/>
    <lineage>
        <taxon>Eukaryota</taxon>
        <taxon>Metazoa</taxon>
        <taxon>Spiralia</taxon>
        <taxon>Lophotrochozoa</taxon>
        <taxon>Annelida</taxon>
        <taxon>Polychaeta</taxon>
        <taxon>Errantia</taxon>
        <taxon>Phyllodocida</taxon>
        <taxon>Nereididae</taxon>
        <taxon>Platynereis</taxon>
    </lineage>
</organism>
<keyword evidence="1" id="KW-0479">Metal-binding</keyword>
<dbReference type="SUPFAM" id="SSF57667">
    <property type="entry name" value="beta-beta-alpha zinc fingers"/>
    <property type="match status" value="1"/>
</dbReference>
<sequence>MSMYPDEICTKIKQEPSSPPPPNTTSSSLPDFTSAFIEIPEIKIDTMEHEMRMKQEYMGPMCQHQHQQQQTFLHQHPQHHQSASHQPPSQPPQQQSQPEQQQQLFIPASSLSPPSSPELQSDDRCLKQPPPPPAYNVEVMGQHFALHHHYKMQAGMTIDELQQVQGHLINTSSSPSHLVNLLLPHMDPSGAAIHPNGTPLPTPLQTALQQQVGAPQDTRQTKLGPKEADLSHVPLQRMRKDLPQVLSLKSHLRTHTGEKPYCCGWKGCRWNFARSDELPRPYGKHTGDRPFQCHPCERAFSRSDHPSLPMNRTR</sequence>
<dbReference type="GO" id="GO:0005634">
    <property type="term" value="C:nucleus"/>
    <property type="evidence" value="ECO:0007669"/>
    <property type="project" value="UniProtKB-ARBA"/>
</dbReference>
<dbReference type="InterPro" id="IPR013087">
    <property type="entry name" value="Znf_C2H2_type"/>
</dbReference>
<feature type="region of interest" description="Disordered" evidence="6">
    <location>
        <begin position="60"/>
        <end position="136"/>
    </location>
</feature>
<evidence type="ECO:0000256" key="1">
    <source>
        <dbReference type="ARBA" id="ARBA00022723"/>
    </source>
</evidence>
<proteinExistence type="evidence at transcript level"/>
<keyword evidence="2" id="KW-0677">Repeat</keyword>
<dbReference type="PANTHER" id="PTHR19818">
    <property type="entry name" value="ZINC FINGER PROTEIN ZIC AND GLI"/>
    <property type="match status" value="1"/>
</dbReference>
<evidence type="ECO:0000256" key="3">
    <source>
        <dbReference type="ARBA" id="ARBA00022771"/>
    </source>
</evidence>
<dbReference type="GO" id="GO:0045944">
    <property type="term" value="P:positive regulation of transcription by RNA polymerase II"/>
    <property type="evidence" value="ECO:0007669"/>
    <property type="project" value="UniProtKB-ARBA"/>
</dbReference>
<keyword evidence="4" id="KW-0862">Zinc</keyword>
<dbReference type="FunFam" id="3.30.160.60:FF:000007">
    <property type="entry name" value="Basic krueppel-like factor 3"/>
    <property type="match status" value="1"/>
</dbReference>
<reference evidence="8" key="1">
    <citation type="journal article" date="2014" name="BMC Biol.">
        <title>Larval body patterning and apical organs are conserved in animal evolution.</title>
        <authorList>
            <person name="Marlow H."/>
            <person name="Tosches M.A."/>
            <person name="Tomer R."/>
            <person name="Steinmetz P.R."/>
            <person name="Lauri A."/>
            <person name="Larsson T."/>
            <person name="Arendt D."/>
        </authorList>
    </citation>
    <scope>NUCLEOTIDE SEQUENCE</scope>
</reference>
<dbReference type="GO" id="GO:0000978">
    <property type="term" value="F:RNA polymerase II cis-regulatory region sequence-specific DNA binding"/>
    <property type="evidence" value="ECO:0007669"/>
    <property type="project" value="TreeGrafter"/>
</dbReference>
<dbReference type="InterPro" id="IPR036236">
    <property type="entry name" value="Znf_C2H2_sf"/>
</dbReference>